<protein>
    <submittedName>
        <fullName evidence="1">Uncharacterized protein</fullName>
    </submittedName>
</protein>
<sequence length="91" mass="10691">MYLDYVVDIPDVKGKITFRTKGQAGYVYYEYSREYDPSKQYTNVKRVTIGKALLDDRNKMRPNENFRKYFPEVDKRKPEAGFSGSVECGQM</sequence>
<name>A0A173U3G6_9FIRM</name>
<accession>A0A173U3G6</accession>
<proteinExistence type="predicted"/>
<dbReference type="EMBL" id="CYXX01000012">
    <property type="protein sequence ID" value="CUN09374.1"/>
    <property type="molecule type" value="Genomic_DNA"/>
</dbReference>
<organism evidence="1 2">
    <name type="scientific">Roseburia inulinivorans</name>
    <dbReference type="NCBI Taxonomy" id="360807"/>
    <lineage>
        <taxon>Bacteria</taxon>
        <taxon>Bacillati</taxon>
        <taxon>Bacillota</taxon>
        <taxon>Clostridia</taxon>
        <taxon>Lachnospirales</taxon>
        <taxon>Lachnospiraceae</taxon>
        <taxon>Roseburia</taxon>
    </lineage>
</organism>
<dbReference type="AlphaFoldDB" id="A0A173U3G6"/>
<evidence type="ECO:0000313" key="2">
    <source>
        <dbReference type="Proteomes" id="UP000095453"/>
    </source>
</evidence>
<evidence type="ECO:0000313" key="1">
    <source>
        <dbReference type="EMBL" id="CUN09374.1"/>
    </source>
</evidence>
<gene>
    <name evidence="1" type="ORF">ERS852444_01850</name>
</gene>
<reference evidence="1 2" key="1">
    <citation type="submission" date="2015-09" db="EMBL/GenBank/DDBJ databases">
        <authorList>
            <consortium name="Pathogen Informatics"/>
        </authorList>
    </citation>
    <scope>NUCLEOTIDE SEQUENCE [LARGE SCALE GENOMIC DNA]</scope>
    <source>
        <strain evidence="1 2">2789STDY5608887</strain>
    </source>
</reference>
<dbReference type="RefSeq" id="WP_055169300.1">
    <property type="nucleotide sequence ID" value="NZ_CYXX01000012.1"/>
</dbReference>
<dbReference type="Proteomes" id="UP000095453">
    <property type="component" value="Unassembled WGS sequence"/>
</dbReference>